<protein>
    <submittedName>
        <fullName evidence="2">Uncharacterized protein</fullName>
    </submittedName>
</protein>
<gene>
    <name evidence="2" type="ORF">PoB_002869900</name>
</gene>
<proteinExistence type="predicted"/>
<dbReference type="AlphaFoldDB" id="A0AAV4A3E3"/>
<evidence type="ECO:0000313" key="3">
    <source>
        <dbReference type="Proteomes" id="UP000735302"/>
    </source>
</evidence>
<sequence length="91" mass="10122">MISPLDSSFYTPGRAKIKAATKPPPPLSLEVRPEERGLSDGEMTLSTCTPGTEHSYQSVIAQLWSRRVKDYCVCLHFRVQVMGQIVMLILG</sequence>
<name>A0AAV4A3E3_9GAST</name>
<comment type="caution">
    <text evidence="2">The sequence shown here is derived from an EMBL/GenBank/DDBJ whole genome shotgun (WGS) entry which is preliminary data.</text>
</comment>
<organism evidence="2 3">
    <name type="scientific">Plakobranchus ocellatus</name>
    <dbReference type="NCBI Taxonomy" id="259542"/>
    <lineage>
        <taxon>Eukaryota</taxon>
        <taxon>Metazoa</taxon>
        <taxon>Spiralia</taxon>
        <taxon>Lophotrochozoa</taxon>
        <taxon>Mollusca</taxon>
        <taxon>Gastropoda</taxon>
        <taxon>Heterobranchia</taxon>
        <taxon>Euthyneura</taxon>
        <taxon>Panpulmonata</taxon>
        <taxon>Sacoglossa</taxon>
        <taxon>Placobranchoidea</taxon>
        <taxon>Plakobranchidae</taxon>
        <taxon>Plakobranchus</taxon>
    </lineage>
</organism>
<evidence type="ECO:0000313" key="2">
    <source>
        <dbReference type="EMBL" id="GFO02194.1"/>
    </source>
</evidence>
<reference evidence="2 3" key="1">
    <citation type="journal article" date="2021" name="Elife">
        <title>Chloroplast acquisition without the gene transfer in kleptoplastic sea slugs, Plakobranchus ocellatus.</title>
        <authorList>
            <person name="Maeda T."/>
            <person name="Takahashi S."/>
            <person name="Yoshida T."/>
            <person name="Shimamura S."/>
            <person name="Takaki Y."/>
            <person name="Nagai Y."/>
            <person name="Toyoda A."/>
            <person name="Suzuki Y."/>
            <person name="Arimoto A."/>
            <person name="Ishii H."/>
            <person name="Satoh N."/>
            <person name="Nishiyama T."/>
            <person name="Hasebe M."/>
            <person name="Maruyama T."/>
            <person name="Minagawa J."/>
            <person name="Obokata J."/>
            <person name="Shigenobu S."/>
        </authorList>
    </citation>
    <scope>NUCLEOTIDE SEQUENCE [LARGE SCALE GENOMIC DNA]</scope>
</reference>
<accession>A0AAV4A3E3</accession>
<dbReference type="EMBL" id="BLXT01003576">
    <property type="protein sequence ID" value="GFO02194.1"/>
    <property type="molecule type" value="Genomic_DNA"/>
</dbReference>
<evidence type="ECO:0000256" key="1">
    <source>
        <dbReference type="SAM" id="MobiDB-lite"/>
    </source>
</evidence>
<feature type="region of interest" description="Disordered" evidence="1">
    <location>
        <begin position="15"/>
        <end position="49"/>
    </location>
</feature>
<dbReference type="Proteomes" id="UP000735302">
    <property type="component" value="Unassembled WGS sequence"/>
</dbReference>
<keyword evidence="3" id="KW-1185">Reference proteome</keyword>